<feature type="compositionally biased region" description="Pro residues" evidence="1">
    <location>
        <begin position="1"/>
        <end position="11"/>
    </location>
</feature>
<feature type="non-terminal residue" evidence="2">
    <location>
        <position position="306"/>
    </location>
</feature>
<name>M1WFY0_CLAP2</name>
<feature type="region of interest" description="Disordered" evidence="1">
    <location>
        <begin position="1"/>
        <end position="37"/>
    </location>
</feature>
<dbReference type="VEuPathDB" id="FungiDB:CPUR_05191"/>
<keyword evidence="3" id="KW-1185">Reference proteome</keyword>
<comment type="caution">
    <text evidence="2">The sequence shown here is derived from an EMBL/GenBank/DDBJ whole genome shotgun (WGS) entry which is preliminary data.</text>
</comment>
<organism evidence="2 3">
    <name type="scientific">Claviceps purpurea (strain 20.1)</name>
    <name type="common">Ergot fungus</name>
    <name type="synonym">Sphacelia segetum</name>
    <dbReference type="NCBI Taxonomy" id="1111077"/>
    <lineage>
        <taxon>Eukaryota</taxon>
        <taxon>Fungi</taxon>
        <taxon>Dikarya</taxon>
        <taxon>Ascomycota</taxon>
        <taxon>Pezizomycotina</taxon>
        <taxon>Sordariomycetes</taxon>
        <taxon>Hypocreomycetidae</taxon>
        <taxon>Hypocreales</taxon>
        <taxon>Clavicipitaceae</taxon>
        <taxon>Claviceps</taxon>
    </lineage>
</organism>
<evidence type="ECO:0000256" key="1">
    <source>
        <dbReference type="SAM" id="MobiDB-lite"/>
    </source>
</evidence>
<feature type="region of interest" description="Disordered" evidence="1">
    <location>
        <begin position="181"/>
        <end position="204"/>
    </location>
</feature>
<evidence type="ECO:0000313" key="2">
    <source>
        <dbReference type="EMBL" id="CCE31339.1"/>
    </source>
</evidence>
<dbReference type="OrthoDB" id="4948765at2759"/>
<accession>M1WFY0</accession>
<dbReference type="Proteomes" id="UP000016801">
    <property type="component" value="Unassembled WGS sequence"/>
</dbReference>
<dbReference type="HOGENOM" id="CLU_910746_0_0_1"/>
<gene>
    <name evidence="2" type="ORF">CPUR_05191</name>
</gene>
<reference evidence="2 3" key="1">
    <citation type="journal article" date="2013" name="PLoS Genet.">
        <title>Plant-symbiotic fungi as chemical engineers: Multi-genome analysis of the Clavicipitaceae reveals dynamics of alkaloid loci.</title>
        <authorList>
            <person name="Schardl C.L."/>
            <person name="Young C.A."/>
            <person name="Hesse U."/>
            <person name="Amyotte S.G."/>
            <person name="Andreeva K."/>
            <person name="Calie P.J."/>
            <person name="Fleetwood D.J."/>
            <person name="Haws D.C."/>
            <person name="Moore N."/>
            <person name="Oeser B."/>
            <person name="Panaccione D.G."/>
            <person name="Schweri K.K."/>
            <person name="Voisey C.R."/>
            <person name="Farman M.L."/>
            <person name="Jaromczyk J.W."/>
            <person name="Roe B.A."/>
            <person name="O'Sullivan D.M."/>
            <person name="Scott B."/>
            <person name="Tudzynski P."/>
            <person name="An Z."/>
            <person name="Arnaoudova E.G."/>
            <person name="Bullock C.T."/>
            <person name="Charlton N.D."/>
            <person name="Chen L."/>
            <person name="Cox M."/>
            <person name="Dinkins R.D."/>
            <person name="Florea S."/>
            <person name="Glenn A.E."/>
            <person name="Gordon A."/>
            <person name="Gueldener U."/>
            <person name="Harris D.R."/>
            <person name="Hollin W."/>
            <person name="Jaromczyk J."/>
            <person name="Johnson R.D."/>
            <person name="Khan A.K."/>
            <person name="Leistner E."/>
            <person name="Leuchtmann A."/>
            <person name="Li C."/>
            <person name="Liu J."/>
            <person name="Liu J."/>
            <person name="Liu M."/>
            <person name="Mace W."/>
            <person name="Machado C."/>
            <person name="Nagabhyru P."/>
            <person name="Pan J."/>
            <person name="Schmid J."/>
            <person name="Sugawara K."/>
            <person name="Steiner U."/>
            <person name="Takach J.E."/>
            <person name="Tanaka E."/>
            <person name="Webb J.S."/>
            <person name="Wilson E.V."/>
            <person name="Wiseman J.L."/>
            <person name="Yoshida R."/>
            <person name="Zeng Z."/>
        </authorList>
    </citation>
    <scope>NUCLEOTIDE SEQUENCE [LARGE SCALE GENOMIC DNA]</scope>
    <source>
        <strain evidence="2 3">20.1</strain>
    </source>
</reference>
<protein>
    <submittedName>
        <fullName evidence="2">Uncharacterized protein</fullName>
    </submittedName>
</protein>
<sequence>MADPTPPPPPGRATSSSAQTAAAATSGSATQGAASQDAPEYLTKDMLPVHMIRFADHITADWIRGRNDIDTTSATMTQIDNKIAYQYALYVELSMKFEGLRRTFCEDFEYWTLEMWMRASTRTRQAMRDLLTDNAIHVGGGPGRNSIAVGLHNVVAQYMHGDSQQEEEPQESKSKMHFNEQGDLVTDDGNERKTSFQQDLESQQEKLAGMTAKLEAALDITAKLEAAHLDNSNPKQGSSSKTSEISTWMPSSFEAIGISEDQIRRCISDIGKLYKDSDKYSGERYHFMSRKFETFKDRCRRLSIPP</sequence>
<evidence type="ECO:0000313" key="3">
    <source>
        <dbReference type="Proteomes" id="UP000016801"/>
    </source>
</evidence>
<feature type="compositionally biased region" description="Low complexity" evidence="1">
    <location>
        <begin position="13"/>
        <end position="36"/>
    </location>
</feature>
<proteinExistence type="predicted"/>
<dbReference type="AlphaFoldDB" id="M1WFY0"/>
<dbReference type="EMBL" id="CAGA01000030">
    <property type="protein sequence ID" value="CCE31339.1"/>
    <property type="molecule type" value="Genomic_DNA"/>
</dbReference>